<feature type="transmembrane region" description="Helical" evidence="1">
    <location>
        <begin position="80"/>
        <end position="99"/>
    </location>
</feature>
<name>X1IW56_9ZZZZ</name>
<organism evidence="2">
    <name type="scientific">marine sediment metagenome</name>
    <dbReference type="NCBI Taxonomy" id="412755"/>
    <lineage>
        <taxon>unclassified sequences</taxon>
        <taxon>metagenomes</taxon>
        <taxon>ecological metagenomes</taxon>
    </lineage>
</organism>
<gene>
    <name evidence="2" type="ORF">S03H2_29441</name>
</gene>
<sequence length="138" mass="14828">MFILFQDGNPSMGTMGLIIIVAVLILGDILLLKIGLAITKAQERKNMKWVAGSFGIQFGIIFFISSPLILYGMIGKFQGNPGVIAPVILFSVFIDLNVINIIHKIGLKRSLVVVIFVVVPIIAAMVILGSSLGGSPYK</sequence>
<keyword evidence="1" id="KW-0472">Membrane</keyword>
<feature type="transmembrane region" description="Helical" evidence="1">
    <location>
        <begin position="111"/>
        <end position="132"/>
    </location>
</feature>
<accession>X1IW56</accession>
<reference evidence="2" key="1">
    <citation type="journal article" date="2014" name="Front. Microbiol.">
        <title>High frequency of phylogenetically diverse reductive dehalogenase-homologous genes in deep subseafloor sedimentary metagenomes.</title>
        <authorList>
            <person name="Kawai M."/>
            <person name="Futagami T."/>
            <person name="Toyoda A."/>
            <person name="Takaki Y."/>
            <person name="Nishi S."/>
            <person name="Hori S."/>
            <person name="Arai W."/>
            <person name="Tsubouchi T."/>
            <person name="Morono Y."/>
            <person name="Uchiyama I."/>
            <person name="Ito T."/>
            <person name="Fujiyama A."/>
            <person name="Inagaki F."/>
            <person name="Takami H."/>
        </authorList>
    </citation>
    <scope>NUCLEOTIDE SEQUENCE</scope>
    <source>
        <strain evidence="2">Expedition CK06-06</strain>
    </source>
</reference>
<evidence type="ECO:0000256" key="1">
    <source>
        <dbReference type="SAM" id="Phobius"/>
    </source>
</evidence>
<keyword evidence="1" id="KW-0812">Transmembrane</keyword>
<keyword evidence="1" id="KW-1133">Transmembrane helix</keyword>
<evidence type="ECO:0008006" key="3">
    <source>
        <dbReference type="Google" id="ProtNLM"/>
    </source>
</evidence>
<feature type="transmembrane region" description="Helical" evidence="1">
    <location>
        <begin position="12"/>
        <end position="38"/>
    </location>
</feature>
<feature type="transmembrane region" description="Helical" evidence="1">
    <location>
        <begin position="50"/>
        <end position="74"/>
    </location>
</feature>
<dbReference type="EMBL" id="BARU01017772">
    <property type="protein sequence ID" value="GAH61783.1"/>
    <property type="molecule type" value="Genomic_DNA"/>
</dbReference>
<protein>
    <recommendedName>
        <fullName evidence="3">EamA domain-containing protein</fullName>
    </recommendedName>
</protein>
<proteinExistence type="predicted"/>
<comment type="caution">
    <text evidence="2">The sequence shown here is derived from an EMBL/GenBank/DDBJ whole genome shotgun (WGS) entry which is preliminary data.</text>
</comment>
<evidence type="ECO:0000313" key="2">
    <source>
        <dbReference type="EMBL" id="GAH61783.1"/>
    </source>
</evidence>
<feature type="non-terminal residue" evidence="2">
    <location>
        <position position="138"/>
    </location>
</feature>
<dbReference type="AlphaFoldDB" id="X1IW56"/>